<comment type="caution">
    <text evidence="2">The sequence shown here is derived from an EMBL/GenBank/DDBJ whole genome shotgun (WGS) entry which is preliminary data.</text>
</comment>
<keyword evidence="1" id="KW-0472">Membrane</keyword>
<protein>
    <submittedName>
        <fullName evidence="2">Uncharacterized protein</fullName>
    </submittedName>
</protein>
<keyword evidence="1" id="KW-0812">Transmembrane</keyword>
<sequence length="65" mass="7110">MEKIGLGQILAFVGLVVLLLTGVSRQQARRGPRRLSPGFVLWQRWGRLAGLALVLGGLLLMTINK</sequence>
<evidence type="ECO:0000313" key="2">
    <source>
        <dbReference type="EMBL" id="HGS05155.1"/>
    </source>
</evidence>
<name>A0A7V4G845_9BACT</name>
<proteinExistence type="predicted"/>
<dbReference type="EMBL" id="DSXI01000317">
    <property type="protein sequence ID" value="HGS05155.1"/>
    <property type="molecule type" value="Genomic_DNA"/>
</dbReference>
<dbReference type="AlphaFoldDB" id="A0A7V4G845"/>
<reference evidence="2" key="1">
    <citation type="journal article" date="2020" name="mSystems">
        <title>Genome- and Community-Level Interaction Insights into Carbon Utilization and Element Cycling Functions of Hydrothermarchaeota in Hydrothermal Sediment.</title>
        <authorList>
            <person name="Zhou Z."/>
            <person name="Liu Y."/>
            <person name="Xu W."/>
            <person name="Pan J."/>
            <person name="Luo Z.H."/>
            <person name="Li M."/>
        </authorList>
    </citation>
    <scope>NUCLEOTIDE SEQUENCE [LARGE SCALE GENOMIC DNA]</scope>
    <source>
        <strain evidence="2">SpSt-548</strain>
    </source>
</reference>
<feature type="transmembrane region" description="Helical" evidence="1">
    <location>
        <begin position="6"/>
        <end position="24"/>
    </location>
</feature>
<keyword evidence="1" id="KW-1133">Transmembrane helix</keyword>
<accession>A0A7V4G845</accession>
<organism evidence="2">
    <name type="scientific">Desulfobacca acetoxidans</name>
    <dbReference type="NCBI Taxonomy" id="60893"/>
    <lineage>
        <taxon>Bacteria</taxon>
        <taxon>Pseudomonadati</taxon>
        <taxon>Thermodesulfobacteriota</taxon>
        <taxon>Desulfobaccia</taxon>
        <taxon>Desulfobaccales</taxon>
        <taxon>Desulfobaccaceae</taxon>
        <taxon>Desulfobacca</taxon>
    </lineage>
</organism>
<evidence type="ECO:0000256" key="1">
    <source>
        <dbReference type="SAM" id="Phobius"/>
    </source>
</evidence>
<gene>
    <name evidence="2" type="ORF">ENT08_05365</name>
</gene>
<feature type="transmembrane region" description="Helical" evidence="1">
    <location>
        <begin position="45"/>
        <end position="63"/>
    </location>
</feature>